<feature type="chain" id="PRO_5045523737" evidence="1">
    <location>
        <begin position="22"/>
        <end position="758"/>
    </location>
</feature>
<evidence type="ECO:0000259" key="2">
    <source>
        <dbReference type="Pfam" id="PF01433"/>
    </source>
</evidence>
<keyword evidence="1" id="KW-0732">Signal</keyword>
<dbReference type="Gene3D" id="1.10.390.10">
    <property type="entry name" value="Neutral Protease Domain 2"/>
    <property type="match status" value="1"/>
</dbReference>
<dbReference type="RefSeq" id="WP_250579583.1">
    <property type="nucleotide sequence ID" value="NZ_JAMLJN010000001.1"/>
</dbReference>
<feature type="signal peptide" evidence="1">
    <location>
        <begin position="1"/>
        <end position="21"/>
    </location>
</feature>
<reference evidence="3 4" key="1">
    <citation type="submission" date="2022-05" db="EMBL/GenBank/DDBJ databases">
        <title>Flavobacterium sp., isolated from activated sludge.</title>
        <authorList>
            <person name="Ran Q."/>
        </authorList>
    </citation>
    <scope>NUCLEOTIDE SEQUENCE [LARGE SCALE GENOMIC DNA]</scope>
    <source>
        <strain evidence="3 4">HXWNR69</strain>
    </source>
</reference>
<evidence type="ECO:0000313" key="4">
    <source>
        <dbReference type="Proteomes" id="UP001203342"/>
    </source>
</evidence>
<dbReference type="Pfam" id="PF01433">
    <property type="entry name" value="Peptidase_M1"/>
    <property type="match status" value="1"/>
</dbReference>
<sequence>MKKSIVFSAFLTLAISFGAFAQEVKPEEKKREPGHYNENKFRQMYEEMATPNMFRTASGAPGPAYYQQKADYKMNLELDDNNKKLYGSETITYYNNAPESLEYLWVQLEQNIERSDSKTPLIESQNMDKAVTVSNFTKKYMNNPFEGGFNIEYVKDAKGNPMKYTINQTMMRIDLPKPLKSGHKISFSIKWWYNIVNYMEGANNGRTGYEQFPDGNRLYVMAQFFPRMAVYNDVEGWQNMQFWGRGEFALVFGDYEVNITVPADHVMEATGVLLNRNEVFTAEQVKRWELAEKTFDKPVVIVTQEEAIAAEKGFSDKKKTWKFKAQNVRDFAFSTSRKFIIDAMAVDLPTNKPMAISIYPKEGNPLWGEYSTRVVAHTLKTYSHYTFDYPYPKAVSVSAEDQGMEYPMICWNYGRPDEKGFVSDRIKYGMLGVTIHEVGHNFFPMIVNSDERQWTWMDEGLNTFLEYLTETSFDPNFPATRGPAKNIVPYMKGNQKFLEPIMSNSENIYNFGANAYGKPATGLNILRETIMGRELFDHAFKTYANRWKFKHPTPEDFFRTMEDASAVDLDWFWRGWFYSTDYTDIGVKSVKQYFVSTEASKETQAMFNRRGRKISDGEPMLYLVTEDTPEFKMELKKGFDPKSVQALSEYIDNNYTAEEKSALKSPKYFYEVEFEKPGGLIMPIIVELQFEDGTSEIQKFPAQIWRKNNDLVKRVFATEKKVLKIQLDPKLETADIDVENNYWPKAETISKFDTLEKK</sequence>
<dbReference type="SUPFAM" id="SSF55486">
    <property type="entry name" value="Metalloproteases ('zincins'), catalytic domain"/>
    <property type="match status" value="1"/>
</dbReference>
<evidence type="ECO:0000256" key="1">
    <source>
        <dbReference type="SAM" id="SignalP"/>
    </source>
</evidence>
<dbReference type="EMBL" id="JAMLJN010000001">
    <property type="protein sequence ID" value="MCL9769025.1"/>
    <property type="molecule type" value="Genomic_DNA"/>
</dbReference>
<evidence type="ECO:0000313" key="3">
    <source>
        <dbReference type="EMBL" id="MCL9769025.1"/>
    </source>
</evidence>
<accession>A0ABT0TDI1</accession>
<proteinExistence type="predicted"/>
<dbReference type="PANTHER" id="PTHR11533:SF174">
    <property type="entry name" value="PUROMYCIN-SENSITIVE AMINOPEPTIDASE-RELATED"/>
    <property type="match status" value="1"/>
</dbReference>
<feature type="domain" description="Peptidase M1 membrane alanine aminopeptidase" evidence="2">
    <location>
        <begin position="377"/>
        <end position="576"/>
    </location>
</feature>
<dbReference type="CDD" id="cd09604">
    <property type="entry name" value="M1_APN_like"/>
    <property type="match status" value="1"/>
</dbReference>
<dbReference type="InterPro" id="IPR027268">
    <property type="entry name" value="Peptidase_M4/M1_CTD_sf"/>
</dbReference>
<dbReference type="PANTHER" id="PTHR11533">
    <property type="entry name" value="PROTEASE M1 ZINC METALLOPROTEASE"/>
    <property type="match status" value="1"/>
</dbReference>
<organism evidence="3 4">
    <name type="scientific">Flavobacterium fragile</name>
    <dbReference type="NCBI Taxonomy" id="2949085"/>
    <lineage>
        <taxon>Bacteria</taxon>
        <taxon>Pseudomonadati</taxon>
        <taxon>Bacteroidota</taxon>
        <taxon>Flavobacteriia</taxon>
        <taxon>Flavobacteriales</taxon>
        <taxon>Flavobacteriaceae</taxon>
        <taxon>Flavobacterium</taxon>
    </lineage>
</organism>
<dbReference type="InterPro" id="IPR050344">
    <property type="entry name" value="Peptidase_M1_aminopeptidases"/>
</dbReference>
<comment type="caution">
    <text evidence="3">The sequence shown here is derived from an EMBL/GenBank/DDBJ whole genome shotgun (WGS) entry which is preliminary data.</text>
</comment>
<name>A0ABT0TDI1_9FLAO</name>
<dbReference type="InterPro" id="IPR014782">
    <property type="entry name" value="Peptidase_M1_dom"/>
</dbReference>
<gene>
    <name evidence="3" type="ORF">NAT47_01200</name>
</gene>
<dbReference type="Proteomes" id="UP001203342">
    <property type="component" value="Unassembled WGS sequence"/>
</dbReference>
<protein>
    <submittedName>
        <fullName evidence="3">M1 family metallopeptidase</fullName>
    </submittedName>
</protein>
<keyword evidence="4" id="KW-1185">Reference proteome</keyword>